<dbReference type="InterPro" id="IPR001245">
    <property type="entry name" value="Ser-Thr/Tyr_kinase_cat_dom"/>
</dbReference>
<feature type="binding site" evidence="1">
    <location>
        <position position="334"/>
    </location>
    <ligand>
        <name>ATP</name>
        <dbReference type="ChEBI" id="CHEBI:30616"/>
    </ligand>
</feature>
<dbReference type="InterPro" id="IPR011009">
    <property type="entry name" value="Kinase-like_dom_sf"/>
</dbReference>
<sequence length="609" mass="69435">MFLKCFGEASSSQRLYKCFAINFSLTDLRKSTDNFDQNRIIGRGRSARAYKGCFQHNDASDYATAIKRFQLKLSVMPDVSLIGFCNHENEKILVYEYMSNGSLDEHLQDAELSWKKRLRICIGVASGLHYLHTGAKRSIFHCTLGPSNILLDDHMEPKLSGFGVSVQGSRFKSKQKQINVEHAIGSWIYMATEYVMDGTITDKWDVFSFGLVLLVVVCRRTYHLITLSEKELLENPVEEKIDPIIKGKIAPDCWQVFVDVMVNCLKYEADERPTMDFHMQAPVFEGEQTISEMNAWKATDNFDTNRVVGRGLFSEVYKGCLQHNGASDYTVAIKRFNDQGWEAFNTEIELLCQLHHPRCVSLIGFCNHENEKILVYEYMSNGSLDEQLQDGKLSWKKRLEICIGVARILHYIHTGAKRTIFHCILGPNTILLDDHMEPKLSGFGVSLQGSRFMSKQKQMNVEHVMGTWGFMAALVTDGTITAKWDVFSFGLVLLDVVCRRTLTEKNFPENHPVEEKIDPILKGKIAPDCWQVFVDVMVNCLKYEPDERPTMGEVEVQLEHALSMQEQADITNSNCDYTILSKTIIPRGVKVMGVLRRRFPVSYTDTNNT</sequence>
<dbReference type="GO" id="GO:0004714">
    <property type="term" value="F:transmembrane receptor protein tyrosine kinase activity"/>
    <property type="evidence" value="ECO:0007669"/>
    <property type="project" value="InterPro"/>
</dbReference>
<keyword evidence="1" id="KW-0067">ATP-binding</keyword>
<dbReference type="SUPFAM" id="SSF56112">
    <property type="entry name" value="Protein kinase-like (PK-like)"/>
    <property type="match status" value="2"/>
</dbReference>
<dbReference type="GO" id="GO:0009506">
    <property type="term" value="C:plasmodesma"/>
    <property type="evidence" value="ECO:0007669"/>
    <property type="project" value="TreeGrafter"/>
</dbReference>
<feature type="domain" description="Protein kinase" evidence="2">
    <location>
        <begin position="35"/>
        <end position="284"/>
    </location>
</feature>
<accession>A0A0L9U1V5</accession>
<dbReference type="Gene3D" id="3.30.200.20">
    <property type="entry name" value="Phosphorylase Kinase, domain 1"/>
    <property type="match status" value="2"/>
</dbReference>
<dbReference type="InterPro" id="IPR000719">
    <property type="entry name" value="Prot_kinase_dom"/>
</dbReference>
<dbReference type="PROSITE" id="PS50011">
    <property type="entry name" value="PROTEIN_KINASE_DOM"/>
    <property type="match status" value="2"/>
</dbReference>
<keyword evidence="1" id="KW-0547">Nucleotide-binding</keyword>
<feature type="domain" description="Protein kinase" evidence="2">
    <location>
        <begin position="302"/>
        <end position="563"/>
    </location>
</feature>
<dbReference type="PROSITE" id="PS00107">
    <property type="entry name" value="PROTEIN_KINASE_ATP"/>
    <property type="match status" value="2"/>
</dbReference>
<dbReference type="FunFam" id="1.10.510.10:FF:000920">
    <property type="entry name" value="Receptor-like protein kinase ANXUR2"/>
    <property type="match status" value="1"/>
</dbReference>
<evidence type="ECO:0000256" key="1">
    <source>
        <dbReference type="PROSITE-ProRule" id="PRU10141"/>
    </source>
</evidence>
<dbReference type="Gene3D" id="1.10.510.10">
    <property type="entry name" value="Transferase(Phosphotransferase) domain 1"/>
    <property type="match status" value="2"/>
</dbReference>
<dbReference type="PANTHER" id="PTHR27003:SF303">
    <property type="entry name" value="TYROSINE KINASE FAMILY PROTEIN"/>
    <property type="match status" value="1"/>
</dbReference>
<reference evidence="4" key="1">
    <citation type="journal article" date="2015" name="Proc. Natl. Acad. Sci. U.S.A.">
        <title>Genome sequencing of adzuki bean (Vigna angularis) provides insight into high starch and low fat accumulation and domestication.</title>
        <authorList>
            <person name="Yang K."/>
            <person name="Tian Z."/>
            <person name="Chen C."/>
            <person name="Luo L."/>
            <person name="Zhao B."/>
            <person name="Wang Z."/>
            <person name="Yu L."/>
            <person name="Li Y."/>
            <person name="Sun Y."/>
            <person name="Li W."/>
            <person name="Chen Y."/>
            <person name="Li Y."/>
            <person name="Zhang Y."/>
            <person name="Ai D."/>
            <person name="Zhao J."/>
            <person name="Shang C."/>
            <person name="Ma Y."/>
            <person name="Wu B."/>
            <person name="Wang M."/>
            <person name="Gao L."/>
            <person name="Sun D."/>
            <person name="Zhang P."/>
            <person name="Guo F."/>
            <person name="Wang W."/>
            <person name="Li Y."/>
            <person name="Wang J."/>
            <person name="Varshney R.K."/>
            <person name="Wang J."/>
            <person name="Ling H.Q."/>
            <person name="Wan P."/>
        </authorList>
    </citation>
    <scope>NUCLEOTIDE SEQUENCE</scope>
    <source>
        <strain evidence="4">cv. Jingnong 6</strain>
    </source>
</reference>
<name>A0A0L9U1V5_PHAAN</name>
<evidence type="ECO:0000313" key="3">
    <source>
        <dbReference type="EMBL" id="KOM36751.1"/>
    </source>
</evidence>
<dbReference type="OMA" id="FCNHENE"/>
<dbReference type="InterPro" id="IPR017441">
    <property type="entry name" value="Protein_kinase_ATP_BS"/>
</dbReference>
<dbReference type="GO" id="GO:0005886">
    <property type="term" value="C:plasma membrane"/>
    <property type="evidence" value="ECO:0007669"/>
    <property type="project" value="TreeGrafter"/>
</dbReference>
<dbReference type="PANTHER" id="PTHR27003">
    <property type="entry name" value="OS07G0166700 PROTEIN"/>
    <property type="match status" value="1"/>
</dbReference>
<proteinExistence type="predicted"/>
<organism evidence="3 4">
    <name type="scientific">Phaseolus angularis</name>
    <name type="common">Azuki bean</name>
    <name type="synonym">Vigna angularis</name>
    <dbReference type="NCBI Taxonomy" id="3914"/>
    <lineage>
        <taxon>Eukaryota</taxon>
        <taxon>Viridiplantae</taxon>
        <taxon>Streptophyta</taxon>
        <taxon>Embryophyta</taxon>
        <taxon>Tracheophyta</taxon>
        <taxon>Spermatophyta</taxon>
        <taxon>Magnoliopsida</taxon>
        <taxon>eudicotyledons</taxon>
        <taxon>Gunneridae</taxon>
        <taxon>Pentapetalae</taxon>
        <taxon>rosids</taxon>
        <taxon>fabids</taxon>
        <taxon>Fabales</taxon>
        <taxon>Fabaceae</taxon>
        <taxon>Papilionoideae</taxon>
        <taxon>50 kb inversion clade</taxon>
        <taxon>NPAAA clade</taxon>
        <taxon>indigoferoid/millettioid clade</taxon>
        <taxon>Phaseoleae</taxon>
        <taxon>Vigna</taxon>
    </lineage>
</organism>
<evidence type="ECO:0000313" key="4">
    <source>
        <dbReference type="Proteomes" id="UP000053144"/>
    </source>
</evidence>
<protein>
    <recommendedName>
        <fullName evidence="2">Protein kinase domain-containing protein</fullName>
    </recommendedName>
</protein>
<dbReference type="EMBL" id="CM003373">
    <property type="protein sequence ID" value="KOM36751.1"/>
    <property type="molecule type" value="Genomic_DNA"/>
</dbReference>
<dbReference type="Proteomes" id="UP000053144">
    <property type="component" value="Chromosome 3"/>
</dbReference>
<dbReference type="InterPro" id="IPR045272">
    <property type="entry name" value="ANXUR1/2-like"/>
</dbReference>
<gene>
    <name evidence="3" type="ORF">LR48_Vigan03g013200</name>
</gene>
<evidence type="ECO:0000259" key="2">
    <source>
        <dbReference type="PROSITE" id="PS50011"/>
    </source>
</evidence>
<dbReference type="Pfam" id="PF07714">
    <property type="entry name" value="PK_Tyr_Ser-Thr"/>
    <property type="match status" value="2"/>
</dbReference>
<dbReference type="Gramene" id="KOM36751">
    <property type="protein sequence ID" value="KOM36751"/>
    <property type="gene ID" value="LR48_Vigan03g013200"/>
</dbReference>
<dbReference type="GO" id="GO:0005524">
    <property type="term" value="F:ATP binding"/>
    <property type="evidence" value="ECO:0007669"/>
    <property type="project" value="UniProtKB-UniRule"/>
</dbReference>
<feature type="binding site" evidence="1">
    <location>
        <position position="67"/>
    </location>
    <ligand>
        <name>ATP</name>
        <dbReference type="ChEBI" id="CHEBI:30616"/>
    </ligand>
</feature>
<dbReference type="AlphaFoldDB" id="A0A0L9U1V5"/>